<evidence type="ECO:0000256" key="7">
    <source>
        <dbReference type="SAM" id="Phobius"/>
    </source>
</evidence>
<feature type="domain" description="Membrane insertase YidC/Oxa/ALB C-terminal" evidence="8">
    <location>
        <begin position="132"/>
        <end position="328"/>
    </location>
</feature>
<name>A0A9P6CVE5_9AGAR</name>
<comment type="caution">
    <text evidence="9">The sequence shown here is derived from an EMBL/GenBank/DDBJ whole genome shotgun (WGS) entry which is preliminary data.</text>
</comment>
<dbReference type="EMBL" id="MU155176">
    <property type="protein sequence ID" value="KAF9481641.1"/>
    <property type="molecule type" value="Genomic_DNA"/>
</dbReference>
<organism evidence="9 10">
    <name type="scientific">Pholiota conissans</name>
    <dbReference type="NCBI Taxonomy" id="109636"/>
    <lineage>
        <taxon>Eukaryota</taxon>
        <taxon>Fungi</taxon>
        <taxon>Dikarya</taxon>
        <taxon>Basidiomycota</taxon>
        <taxon>Agaricomycotina</taxon>
        <taxon>Agaricomycetes</taxon>
        <taxon>Agaricomycetidae</taxon>
        <taxon>Agaricales</taxon>
        <taxon>Agaricineae</taxon>
        <taxon>Strophariaceae</taxon>
        <taxon>Pholiota</taxon>
    </lineage>
</organism>
<dbReference type="CDD" id="cd20069">
    <property type="entry name" value="5TM_Oxa1-like"/>
    <property type="match status" value="1"/>
</dbReference>
<dbReference type="Proteomes" id="UP000807469">
    <property type="component" value="Unassembled WGS sequence"/>
</dbReference>
<sequence length="380" mass="41545">MAFVGLGARKGALLSSSIFLRRSNANARLFSSLLQNSRATRVVVAPSAFRSLSTSTPTPNPVSADNTPLEEVAAQADLDATSLLSDSVDTVASTIPPLQYGDFAALGLGGWSPSGTIESSMELLNVSTGMPWIWTIVAGTALWRAFCVPFAIYALRASARMQPHQAEMEKNRLEMMAAYQSKNQLQLLRAQAVQKEFNKKHGINPLGGLAGLIQLPVTLGTFFAVRHMAVLPVEQLKQSGLALIPDLTLPDPTMVMPVLLCAAVNVQMSVAAKDMMLDTRPGMGHFMNVMRVFSVFGVYIMSDFSSALMVSLLTTSTFTLLQTIVMQRSAVRRWLDIPVIPEGTRRSLPSLRETVAYARKSIDEFIEKGKLQQQQQQRRK</sequence>
<dbReference type="OrthoDB" id="2148490at2759"/>
<keyword evidence="5 7" id="KW-0472">Membrane</keyword>
<evidence type="ECO:0000256" key="2">
    <source>
        <dbReference type="ARBA" id="ARBA00009877"/>
    </source>
</evidence>
<dbReference type="InterPro" id="IPR028055">
    <property type="entry name" value="YidC/Oxa/ALB_C"/>
</dbReference>
<keyword evidence="10" id="KW-1185">Reference proteome</keyword>
<evidence type="ECO:0000256" key="6">
    <source>
        <dbReference type="RuleBase" id="RU003945"/>
    </source>
</evidence>
<evidence type="ECO:0000313" key="9">
    <source>
        <dbReference type="EMBL" id="KAF9481641.1"/>
    </source>
</evidence>
<dbReference type="GO" id="GO:0032979">
    <property type="term" value="P:protein insertion into mitochondrial inner membrane from matrix"/>
    <property type="evidence" value="ECO:0007669"/>
    <property type="project" value="TreeGrafter"/>
</dbReference>
<evidence type="ECO:0000313" key="10">
    <source>
        <dbReference type="Proteomes" id="UP000807469"/>
    </source>
</evidence>
<dbReference type="InterPro" id="IPR001708">
    <property type="entry name" value="YidC/ALB3/OXA1/COX18"/>
</dbReference>
<comment type="similarity">
    <text evidence="2 6">Belongs to the OXA1/ALB3/YidC family.</text>
</comment>
<keyword evidence="4 7" id="KW-1133">Transmembrane helix</keyword>
<evidence type="ECO:0000256" key="5">
    <source>
        <dbReference type="ARBA" id="ARBA00023136"/>
    </source>
</evidence>
<dbReference type="PANTHER" id="PTHR12428">
    <property type="entry name" value="OXA1"/>
    <property type="match status" value="1"/>
</dbReference>
<accession>A0A9P6CVE5</accession>
<evidence type="ECO:0000256" key="4">
    <source>
        <dbReference type="ARBA" id="ARBA00022989"/>
    </source>
</evidence>
<feature type="transmembrane region" description="Helical" evidence="7">
    <location>
        <begin position="132"/>
        <end position="155"/>
    </location>
</feature>
<reference evidence="9" key="1">
    <citation type="submission" date="2020-11" db="EMBL/GenBank/DDBJ databases">
        <authorList>
            <consortium name="DOE Joint Genome Institute"/>
            <person name="Ahrendt S."/>
            <person name="Riley R."/>
            <person name="Andreopoulos W."/>
            <person name="Labutti K."/>
            <person name="Pangilinan J."/>
            <person name="Ruiz-Duenas F.J."/>
            <person name="Barrasa J.M."/>
            <person name="Sanchez-Garcia M."/>
            <person name="Camarero S."/>
            <person name="Miyauchi S."/>
            <person name="Serrano A."/>
            <person name="Linde D."/>
            <person name="Babiker R."/>
            <person name="Drula E."/>
            <person name="Ayuso-Fernandez I."/>
            <person name="Pacheco R."/>
            <person name="Padilla G."/>
            <person name="Ferreira P."/>
            <person name="Barriuso J."/>
            <person name="Kellner H."/>
            <person name="Castanera R."/>
            <person name="Alfaro M."/>
            <person name="Ramirez L."/>
            <person name="Pisabarro A.G."/>
            <person name="Kuo A."/>
            <person name="Tritt A."/>
            <person name="Lipzen A."/>
            <person name="He G."/>
            <person name="Yan M."/>
            <person name="Ng V."/>
            <person name="Cullen D."/>
            <person name="Martin F."/>
            <person name="Rosso M.-N."/>
            <person name="Henrissat B."/>
            <person name="Hibbett D."/>
            <person name="Martinez A.T."/>
            <person name="Grigoriev I.V."/>
        </authorList>
    </citation>
    <scope>NUCLEOTIDE SEQUENCE</scope>
    <source>
        <strain evidence="9">CIRM-BRFM 674</strain>
    </source>
</reference>
<dbReference type="PANTHER" id="PTHR12428:SF65">
    <property type="entry name" value="CYTOCHROME C OXIDASE ASSEMBLY PROTEIN COX18, MITOCHONDRIAL"/>
    <property type="match status" value="1"/>
</dbReference>
<dbReference type="GO" id="GO:0005743">
    <property type="term" value="C:mitochondrial inner membrane"/>
    <property type="evidence" value="ECO:0007669"/>
    <property type="project" value="TreeGrafter"/>
</dbReference>
<dbReference type="GO" id="GO:0032977">
    <property type="term" value="F:membrane insertase activity"/>
    <property type="evidence" value="ECO:0007669"/>
    <property type="project" value="InterPro"/>
</dbReference>
<comment type="subcellular location">
    <subcellularLocation>
        <location evidence="1 6">Membrane</location>
        <topology evidence="1 6">Multi-pass membrane protein</topology>
    </subcellularLocation>
</comment>
<evidence type="ECO:0000256" key="1">
    <source>
        <dbReference type="ARBA" id="ARBA00004141"/>
    </source>
</evidence>
<dbReference type="AlphaFoldDB" id="A0A9P6CVE5"/>
<feature type="transmembrane region" description="Helical" evidence="7">
    <location>
        <begin position="206"/>
        <end position="225"/>
    </location>
</feature>
<evidence type="ECO:0000256" key="3">
    <source>
        <dbReference type="ARBA" id="ARBA00022692"/>
    </source>
</evidence>
<feature type="transmembrane region" description="Helical" evidence="7">
    <location>
        <begin position="254"/>
        <end position="272"/>
    </location>
</feature>
<proteinExistence type="inferred from homology"/>
<evidence type="ECO:0000259" key="8">
    <source>
        <dbReference type="Pfam" id="PF02096"/>
    </source>
</evidence>
<dbReference type="Pfam" id="PF02096">
    <property type="entry name" value="60KD_IMP"/>
    <property type="match status" value="1"/>
</dbReference>
<gene>
    <name evidence="9" type="ORF">BDN70DRAFT_854836</name>
</gene>
<protein>
    <recommendedName>
        <fullName evidence="8">Membrane insertase YidC/Oxa/ALB C-terminal domain-containing protein</fullName>
    </recommendedName>
</protein>
<keyword evidence="3 6" id="KW-0812">Transmembrane</keyword>